<proteinExistence type="predicted"/>
<dbReference type="AlphaFoldDB" id="A0A8T8WI82"/>
<dbReference type="RefSeq" id="WP_222609314.1">
    <property type="nucleotide sequence ID" value="NZ_CP081960.1"/>
</dbReference>
<keyword evidence="2" id="KW-0614">Plasmid</keyword>
<organism evidence="2 3">
    <name type="scientific">Halobaculum magnesiiphilum</name>
    <dbReference type="NCBI Taxonomy" id="1017351"/>
    <lineage>
        <taxon>Archaea</taxon>
        <taxon>Methanobacteriati</taxon>
        <taxon>Methanobacteriota</taxon>
        <taxon>Stenosarchaea group</taxon>
        <taxon>Halobacteria</taxon>
        <taxon>Halobacteriales</taxon>
        <taxon>Haloferacaceae</taxon>
        <taxon>Halobaculum</taxon>
    </lineage>
</organism>
<reference evidence="2 3" key="1">
    <citation type="journal article" date="2021" name="Int. J. Syst. Evol. Microbiol.">
        <title>Halobaculum halophilum sp. nov. and Halobaculum salinum sp. nov., isolated from salt lake and saline soil.</title>
        <authorList>
            <person name="Cui H.L."/>
            <person name="Shi X.W."/>
            <person name="Yin X.M."/>
            <person name="Yang X.Y."/>
            <person name="Hou J."/>
            <person name="Zhu L."/>
        </authorList>
    </citation>
    <scope>NUCLEOTIDE SEQUENCE [LARGE SCALE GENOMIC DNA]</scope>
    <source>
        <strain evidence="2 3">NBRC 109044</strain>
    </source>
</reference>
<keyword evidence="3" id="KW-1185">Reference proteome</keyword>
<dbReference type="Gene3D" id="1.10.10.10">
    <property type="entry name" value="Winged helix-like DNA-binding domain superfamily/Winged helix DNA-binding domain"/>
    <property type="match status" value="1"/>
</dbReference>
<dbReference type="Proteomes" id="UP000826254">
    <property type="component" value="Plasmid unnamed2"/>
</dbReference>
<gene>
    <name evidence="2" type="ORF">K6T50_18545</name>
</gene>
<dbReference type="GeneID" id="67180185"/>
<evidence type="ECO:0000259" key="1">
    <source>
        <dbReference type="Pfam" id="PF24035"/>
    </source>
</evidence>
<feature type="domain" description="DUF7344" evidence="1">
    <location>
        <begin position="52"/>
        <end position="129"/>
    </location>
</feature>
<dbReference type="KEGG" id="hmp:K6T50_18545"/>
<dbReference type="EMBL" id="CP081960">
    <property type="protein sequence ID" value="QZP39565.1"/>
    <property type="molecule type" value="Genomic_DNA"/>
</dbReference>
<accession>A0A8T8WI82</accession>
<evidence type="ECO:0000313" key="2">
    <source>
        <dbReference type="EMBL" id="QZP39565.1"/>
    </source>
</evidence>
<evidence type="ECO:0000313" key="3">
    <source>
        <dbReference type="Proteomes" id="UP000826254"/>
    </source>
</evidence>
<sequence length="157" mass="17098">MNGRLSVPLNLTCFTAQGFDFSRDTPTTNVAMSGTRPLSRLSGDDLLDALYKTLANRERRRILRYLADLPEPIPISQVATEIAALEHGDDSSGISTSQQSDTHVALLHIHLPMLDEVGLVNWDRDSDTVAISHTLEELIVTTSGNVLDVSVSVGKQT</sequence>
<protein>
    <recommendedName>
        <fullName evidence="1">DUF7344 domain-containing protein</fullName>
    </recommendedName>
</protein>
<dbReference type="Pfam" id="PF24035">
    <property type="entry name" value="DUF7344"/>
    <property type="match status" value="1"/>
</dbReference>
<geneLocation type="plasmid" evidence="2 3">
    <name>unnamed2</name>
</geneLocation>
<dbReference type="InterPro" id="IPR036388">
    <property type="entry name" value="WH-like_DNA-bd_sf"/>
</dbReference>
<dbReference type="InterPro" id="IPR055768">
    <property type="entry name" value="DUF7344"/>
</dbReference>
<name>A0A8T8WI82_9EURY</name>